<name>A0A1G8YHV7_9LACT</name>
<comment type="subcellular location">
    <subcellularLocation>
        <location evidence="1">Membrane</location>
        <topology evidence="1">Multi-pass membrane protein</topology>
    </subcellularLocation>
</comment>
<feature type="coiled-coil region" evidence="5">
    <location>
        <begin position="129"/>
        <end position="156"/>
    </location>
</feature>
<dbReference type="InterPro" id="IPR002523">
    <property type="entry name" value="MgTranspt_CorA/ZnTranspt_ZntB"/>
</dbReference>
<dbReference type="RefSeq" id="WP_091265718.1">
    <property type="nucleotide sequence ID" value="NZ_FNFK01000010.1"/>
</dbReference>
<keyword evidence="8" id="KW-1185">Reference proteome</keyword>
<keyword evidence="2 6" id="KW-0812">Transmembrane</keyword>
<dbReference type="EMBL" id="FNFK01000010">
    <property type="protein sequence ID" value="SDK02408.1"/>
    <property type="molecule type" value="Genomic_DNA"/>
</dbReference>
<sequence>MISKGNTERTDSITEWVLVTDPVRDDVKKETDKFSADLDISSLLEDRTVSYYSCLKDHYGQRVSVLHLPVFNDLESNHLADTSTTLTFIFSMASVLVVLNGYSDEGLLDKLNSDRSPHQVMMDLIVSMYIAVDNRMDRLSQNIREAKSETVEKANREVLLSLADIEQEMVIFSKRLEDYGETFHQWLSDSTIERTCTHQERENVRLLIRKSLFNSQLYKELIESTSGLLSDSIDNRLNSIMEFLESIALVISIPTLIFSLFGMNTGGLVGRQSPFGTIVVILISVLLGAAVAIYLRRKKYL</sequence>
<feature type="transmembrane region" description="Helical" evidence="6">
    <location>
        <begin position="275"/>
        <end position="295"/>
    </location>
</feature>
<dbReference type="PANTHER" id="PTHR47891:SF1">
    <property type="entry name" value="CORA-MAGNESIUM AND COBALT TRANSPORTER"/>
    <property type="match status" value="1"/>
</dbReference>
<organism evidence="7 8">
    <name type="scientific">Alkalibacterium thalassium</name>
    <dbReference type="NCBI Taxonomy" id="426701"/>
    <lineage>
        <taxon>Bacteria</taxon>
        <taxon>Bacillati</taxon>
        <taxon>Bacillota</taxon>
        <taxon>Bacilli</taxon>
        <taxon>Lactobacillales</taxon>
        <taxon>Carnobacteriaceae</taxon>
        <taxon>Alkalibacterium</taxon>
    </lineage>
</organism>
<keyword evidence="3 6" id="KW-1133">Transmembrane helix</keyword>
<evidence type="ECO:0000256" key="6">
    <source>
        <dbReference type="SAM" id="Phobius"/>
    </source>
</evidence>
<feature type="transmembrane region" description="Helical" evidence="6">
    <location>
        <begin position="243"/>
        <end position="263"/>
    </location>
</feature>
<proteinExistence type="predicted"/>
<dbReference type="Gene3D" id="1.20.58.340">
    <property type="entry name" value="Magnesium transport protein CorA, transmembrane region"/>
    <property type="match status" value="1"/>
</dbReference>
<dbReference type="GO" id="GO:0016020">
    <property type="term" value="C:membrane"/>
    <property type="evidence" value="ECO:0007669"/>
    <property type="project" value="UniProtKB-SubCell"/>
</dbReference>
<dbReference type="OrthoDB" id="9803416at2"/>
<evidence type="ECO:0000256" key="4">
    <source>
        <dbReference type="ARBA" id="ARBA00023136"/>
    </source>
</evidence>
<gene>
    <name evidence="7" type="ORF">SAMN04488098_10104</name>
</gene>
<evidence type="ECO:0000256" key="3">
    <source>
        <dbReference type="ARBA" id="ARBA00022989"/>
    </source>
</evidence>
<evidence type="ECO:0000256" key="2">
    <source>
        <dbReference type="ARBA" id="ARBA00022692"/>
    </source>
</evidence>
<evidence type="ECO:0000313" key="7">
    <source>
        <dbReference type="EMBL" id="SDK02408.1"/>
    </source>
</evidence>
<dbReference type="InterPro" id="IPR047199">
    <property type="entry name" value="CorA-like"/>
</dbReference>
<dbReference type="Proteomes" id="UP000199433">
    <property type="component" value="Unassembled WGS sequence"/>
</dbReference>
<keyword evidence="4 6" id="KW-0472">Membrane</keyword>
<protein>
    <submittedName>
        <fullName evidence="7">CorA-like Mg2+ transporter protein</fullName>
    </submittedName>
</protein>
<reference evidence="8" key="1">
    <citation type="submission" date="2016-10" db="EMBL/GenBank/DDBJ databases">
        <authorList>
            <person name="Varghese N."/>
            <person name="Submissions S."/>
        </authorList>
    </citation>
    <scope>NUCLEOTIDE SEQUENCE [LARGE SCALE GENOMIC DNA]</scope>
    <source>
        <strain evidence="8">DSM 19181</strain>
    </source>
</reference>
<dbReference type="GO" id="GO:0046873">
    <property type="term" value="F:metal ion transmembrane transporter activity"/>
    <property type="evidence" value="ECO:0007669"/>
    <property type="project" value="InterPro"/>
</dbReference>
<dbReference type="InterPro" id="IPR045863">
    <property type="entry name" value="CorA_TM1_TM2"/>
</dbReference>
<evidence type="ECO:0000313" key="8">
    <source>
        <dbReference type="Proteomes" id="UP000199433"/>
    </source>
</evidence>
<dbReference type="SUPFAM" id="SSF144083">
    <property type="entry name" value="Magnesium transport protein CorA, transmembrane region"/>
    <property type="match status" value="1"/>
</dbReference>
<evidence type="ECO:0000256" key="1">
    <source>
        <dbReference type="ARBA" id="ARBA00004141"/>
    </source>
</evidence>
<keyword evidence="5" id="KW-0175">Coiled coil</keyword>
<dbReference type="Pfam" id="PF01544">
    <property type="entry name" value="CorA"/>
    <property type="match status" value="1"/>
</dbReference>
<dbReference type="STRING" id="426701.SAMN04488098_10104"/>
<evidence type="ECO:0000256" key="5">
    <source>
        <dbReference type="SAM" id="Coils"/>
    </source>
</evidence>
<dbReference type="PANTHER" id="PTHR47891">
    <property type="entry name" value="TRANSPORTER-RELATED"/>
    <property type="match status" value="1"/>
</dbReference>
<dbReference type="AlphaFoldDB" id="A0A1G8YHV7"/>
<accession>A0A1G8YHV7</accession>